<gene>
    <name evidence="2" type="ORF">BCR43DRAFT_501362</name>
</gene>
<evidence type="ECO:0000313" key="2">
    <source>
        <dbReference type="EMBL" id="ORZ03509.1"/>
    </source>
</evidence>
<dbReference type="InParanoid" id="A0A1X2HVB2"/>
<keyword evidence="1" id="KW-0812">Transmembrane</keyword>
<dbReference type="Proteomes" id="UP000242180">
    <property type="component" value="Unassembled WGS sequence"/>
</dbReference>
<feature type="transmembrane region" description="Helical" evidence="1">
    <location>
        <begin position="175"/>
        <end position="195"/>
    </location>
</feature>
<dbReference type="OMA" id="LFWIHFN"/>
<dbReference type="AlphaFoldDB" id="A0A1X2HVB2"/>
<reference evidence="2 3" key="1">
    <citation type="submission" date="2016-07" db="EMBL/GenBank/DDBJ databases">
        <title>Pervasive Adenine N6-methylation of Active Genes in Fungi.</title>
        <authorList>
            <consortium name="DOE Joint Genome Institute"/>
            <person name="Mondo S.J."/>
            <person name="Dannebaum R.O."/>
            <person name="Kuo R.C."/>
            <person name="Labutti K."/>
            <person name="Haridas S."/>
            <person name="Kuo A."/>
            <person name="Salamov A."/>
            <person name="Ahrendt S.R."/>
            <person name="Lipzen A."/>
            <person name="Sullivan W."/>
            <person name="Andreopoulos W.B."/>
            <person name="Clum A."/>
            <person name="Lindquist E."/>
            <person name="Daum C."/>
            <person name="Ramamoorthy G.K."/>
            <person name="Gryganskyi A."/>
            <person name="Culley D."/>
            <person name="Magnuson J.K."/>
            <person name="James T.Y."/>
            <person name="O'Malley M.A."/>
            <person name="Stajich J.E."/>
            <person name="Spatafora J.W."/>
            <person name="Visel A."/>
            <person name="Grigoriev I.V."/>
        </authorList>
    </citation>
    <scope>NUCLEOTIDE SEQUENCE [LARGE SCALE GENOMIC DNA]</scope>
    <source>
        <strain evidence="2 3">NRRL 2496</strain>
    </source>
</reference>
<keyword evidence="3" id="KW-1185">Reference proteome</keyword>
<comment type="caution">
    <text evidence="2">The sequence shown here is derived from an EMBL/GenBank/DDBJ whole genome shotgun (WGS) entry which is preliminary data.</text>
</comment>
<dbReference type="STRING" id="13706.A0A1X2HVB2"/>
<keyword evidence="1" id="KW-0472">Membrane</keyword>
<evidence type="ECO:0000313" key="3">
    <source>
        <dbReference type="Proteomes" id="UP000242180"/>
    </source>
</evidence>
<proteinExistence type="predicted"/>
<organism evidence="2 3">
    <name type="scientific">Syncephalastrum racemosum</name>
    <name type="common">Filamentous fungus</name>
    <dbReference type="NCBI Taxonomy" id="13706"/>
    <lineage>
        <taxon>Eukaryota</taxon>
        <taxon>Fungi</taxon>
        <taxon>Fungi incertae sedis</taxon>
        <taxon>Mucoromycota</taxon>
        <taxon>Mucoromycotina</taxon>
        <taxon>Mucoromycetes</taxon>
        <taxon>Mucorales</taxon>
        <taxon>Syncephalastraceae</taxon>
        <taxon>Syncephalastrum</taxon>
    </lineage>
</organism>
<protein>
    <submittedName>
        <fullName evidence="2">Uncharacterized protein</fullName>
    </submittedName>
</protein>
<accession>A0A1X2HVB2</accession>
<sequence length="260" mass="30159">MRIALTALLVILAHIPAGAVMKLFILFSVHIANHPGGLYDMIPSGSILPALLSATQSSVLTKPLFALPMLPESPHRVLYTPFPVCFRSSPDNDLFSNELLYWLFYPFADERLWRLLLCRLEHFHLGFFFLGSVNNIYFTYKTLNDMFDLVMLSQADEPNEFEWVRRRFGPFLKNFLLTYCCALVLLFWIHFNLYAFQVDSTDTVDFSSRRFLAELPLWTLRWITLGVAVIDFGTRRVYGWLTRIASRVDEEEVISIQVED</sequence>
<dbReference type="EMBL" id="MCGN01000001">
    <property type="protein sequence ID" value="ORZ03509.1"/>
    <property type="molecule type" value="Genomic_DNA"/>
</dbReference>
<feature type="transmembrane region" description="Helical" evidence="1">
    <location>
        <begin position="122"/>
        <end position="140"/>
    </location>
</feature>
<keyword evidence="1" id="KW-1133">Transmembrane helix</keyword>
<dbReference type="OrthoDB" id="264354at2759"/>
<name>A0A1X2HVB2_SYNRA</name>
<feature type="transmembrane region" description="Helical" evidence="1">
    <location>
        <begin position="215"/>
        <end position="234"/>
    </location>
</feature>
<evidence type="ECO:0000256" key="1">
    <source>
        <dbReference type="SAM" id="Phobius"/>
    </source>
</evidence>